<feature type="transmembrane region" description="Helical" evidence="1">
    <location>
        <begin position="53"/>
        <end position="76"/>
    </location>
</feature>
<evidence type="ECO:0000313" key="3">
    <source>
        <dbReference type="Proteomes" id="UP000051790"/>
    </source>
</evidence>
<accession>A0A0R1RAT7</accession>
<dbReference type="Proteomes" id="UP000051790">
    <property type="component" value="Unassembled WGS sequence"/>
</dbReference>
<name>A0A0R1RAT7_9LACO</name>
<feature type="transmembrane region" description="Helical" evidence="1">
    <location>
        <begin position="88"/>
        <end position="107"/>
    </location>
</feature>
<feature type="transmembrane region" description="Helical" evidence="1">
    <location>
        <begin position="6"/>
        <end position="23"/>
    </location>
</feature>
<dbReference type="PATRIC" id="fig|1423769.4.peg.176"/>
<sequence length="109" mass="12728">MLSILAIGLPILFWIILLVIIGKFNYRHNLLFWVMIVVNFLAIWQLTQLHAGTYLWACFLASIVAAILVVMLLIINEHDVFLRRYTHLLARVEVIATTCWWIAAIFFQK</sequence>
<dbReference type="AlphaFoldDB" id="A0A0R1RAT7"/>
<keyword evidence="1" id="KW-1133">Transmembrane helix</keyword>
<organism evidence="2 3">
    <name type="scientific">Lacticaseibacillus manihotivorans DSM 13343 = JCM 12514</name>
    <dbReference type="NCBI Taxonomy" id="1423769"/>
    <lineage>
        <taxon>Bacteria</taxon>
        <taxon>Bacillati</taxon>
        <taxon>Bacillota</taxon>
        <taxon>Bacilli</taxon>
        <taxon>Lactobacillales</taxon>
        <taxon>Lactobacillaceae</taxon>
        <taxon>Lacticaseibacillus</taxon>
    </lineage>
</organism>
<dbReference type="RefSeq" id="WP_056962246.1">
    <property type="nucleotide sequence ID" value="NZ_AZEU01000009.1"/>
</dbReference>
<dbReference type="OrthoDB" id="2318857at2"/>
<reference evidence="2 3" key="1">
    <citation type="journal article" date="2015" name="Genome Announc.">
        <title>Expanding the biotechnology potential of lactobacilli through comparative genomics of 213 strains and associated genera.</title>
        <authorList>
            <person name="Sun Z."/>
            <person name="Harris H.M."/>
            <person name="McCann A."/>
            <person name="Guo C."/>
            <person name="Argimon S."/>
            <person name="Zhang W."/>
            <person name="Yang X."/>
            <person name="Jeffery I.B."/>
            <person name="Cooney J.C."/>
            <person name="Kagawa T.F."/>
            <person name="Liu W."/>
            <person name="Song Y."/>
            <person name="Salvetti E."/>
            <person name="Wrobel A."/>
            <person name="Rasinkangas P."/>
            <person name="Parkhill J."/>
            <person name="Rea M.C."/>
            <person name="O'Sullivan O."/>
            <person name="Ritari J."/>
            <person name="Douillard F.P."/>
            <person name="Paul Ross R."/>
            <person name="Yang R."/>
            <person name="Briner A.E."/>
            <person name="Felis G.E."/>
            <person name="de Vos W.M."/>
            <person name="Barrangou R."/>
            <person name="Klaenhammer T.R."/>
            <person name="Caufield P.W."/>
            <person name="Cui Y."/>
            <person name="Zhang H."/>
            <person name="O'Toole P.W."/>
        </authorList>
    </citation>
    <scope>NUCLEOTIDE SEQUENCE [LARGE SCALE GENOMIC DNA]</scope>
    <source>
        <strain evidence="2 3">DSM 13343</strain>
    </source>
</reference>
<evidence type="ECO:0000313" key="2">
    <source>
        <dbReference type="EMBL" id="KRL53836.1"/>
    </source>
</evidence>
<evidence type="ECO:0000256" key="1">
    <source>
        <dbReference type="SAM" id="Phobius"/>
    </source>
</evidence>
<dbReference type="EMBL" id="AZEU01000009">
    <property type="protein sequence ID" value="KRL53836.1"/>
    <property type="molecule type" value="Genomic_DNA"/>
</dbReference>
<keyword evidence="1" id="KW-0472">Membrane</keyword>
<proteinExistence type="predicted"/>
<keyword evidence="1" id="KW-0812">Transmembrane</keyword>
<comment type="caution">
    <text evidence="2">The sequence shown here is derived from an EMBL/GenBank/DDBJ whole genome shotgun (WGS) entry which is preliminary data.</text>
</comment>
<feature type="transmembrane region" description="Helical" evidence="1">
    <location>
        <begin position="30"/>
        <end position="47"/>
    </location>
</feature>
<evidence type="ECO:0008006" key="4">
    <source>
        <dbReference type="Google" id="ProtNLM"/>
    </source>
</evidence>
<gene>
    <name evidence="2" type="ORF">FD01_GL000161</name>
</gene>
<protein>
    <recommendedName>
        <fullName evidence="4">Integral membrane protein</fullName>
    </recommendedName>
</protein>
<keyword evidence="3" id="KW-1185">Reference proteome</keyword>